<dbReference type="InterPro" id="IPR036866">
    <property type="entry name" value="RibonucZ/Hydroxyglut_hydro"/>
</dbReference>
<dbReference type="SUPFAM" id="SSF56281">
    <property type="entry name" value="Metallo-hydrolase/oxidoreductase"/>
    <property type="match status" value="1"/>
</dbReference>
<protein>
    <submittedName>
        <fullName evidence="1">MBL fold metallo-hydrolase</fullName>
    </submittedName>
</protein>
<reference evidence="1 2" key="1">
    <citation type="submission" date="2019-02" db="EMBL/GenBank/DDBJ databases">
        <title>Prokaryotic population dynamics and viral predation in marine succession experiment using metagenomics: the confinement effect.</title>
        <authorList>
            <person name="Haro-Moreno J.M."/>
            <person name="Rodriguez-Valera F."/>
            <person name="Lopez-Perez M."/>
        </authorList>
    </citation>
    <scope>NUCLEOTIDE SEQUENCE [LARGE SCALE GENOMIC DNA]</scope>
    <source>
        <strain evidence="1">MED-G165</strain>
    </source>
</reference>
<dbReference type="Pfam" id="PF13483">
    <property type="entry name" value="Lactamase_B_3"/>
    <property type="match status" value="1"/>
</dbReference>
<dbReference type="Proteomes" id="UP000316449">
    <property type="component" value="Unassembled WGS sequence"/>
</dbReference>
<gene>
    <name evidence="1" type="ORF">EVA98_00600</name>
</gene>
<dbReference type="GO" id="GO:0016787">
    <property type="term" value="F:hydrolase activity"/>
    <property type="evidence" value="ECO:0007669"/>
    <property type="project" value="UniProtKB-KW"/>
</dbReference>
<keyword evidence="1" id="KW-0378">Hydrolase</keyword>
<proteinExistence type="predicted"/>
<dbReference type="Gene3D" id="3.60.15.10">
    <property type="entry name" value="Ribonuclease Z/Hydroxyacylglutathione hydrolase-like"/>
    <property type="match status" value="1"/>
</dbReference>
<comment type="caution">
    <text evidence="1">The sequence shown here is derived from an EMBL/GenBank/DDBJ whole genome shotgun (WGS) entry which is preliminary data.</text>
</comment>
<sequence length="241" mass="27885">MQIIRGDDYQSWIYSNKDDLVVVDPWLTRKQVFPRFNWFLHRDSTKTPYLMKYNLVKKVTHIIVTAHFSDHLDEESLKFFNKNIPIYTTHEASKTLLKLGFTNINVVTPNKTYELNSFTIKIFKAGKPYNTTTFSYLLSDSRSKIFHEPHMFNEKIEFDYVDACIVTVDMVKVLGLVQVSMDLNQAKLAQAQLNARYLIPTGIAPKQTRGLISFLLRIKESYKQMNLIPSSCSQVGDSLSL</sequence>
<organism evidence="1 2">
    <name type="scientific">SAR86 cluster bacterium</name>
    <dbReference type="NCBI Taxonomy" id="2030880"/>
    <lineage>
        <taxon>Bacteria</taxon>
        <taxon>Pseudomonadati</taxon>
        <taxon>Pseudomonadota</taxon>
        <taxon>Gammaproteobacteria</taxon>
        <taxon>SAR86 cluster</taxon>
    </lineage>
</organism>
<dbReference type="EMBL" id="SHBK01000004">
    <property type="protein sequence ID" value="RZO24935.1"/>
    <property type="molecule type" value="Genomic_DNA"/>
</dbReference>
<accession>A0A520MUN1</accession>
<name>A0A520MUN1_9GAMM</name>
<evidence type="ECO:0000313" key="2">
    <source>
        <dbReference type="Proteomes" id="UP000316449"/>
    </source>
</evidence>
<dbReference type="PANTHER" id="PTHR36142:SF2">
    <property type="entry name" value="METALLO-HYDROLASE_OXIDOREDUCTASE SUPERFAMILY PROTEIN"/>
    <property type="match status" value="1"/>
</dbReference>
<dbReference type="PANTHER" id="PTHR36142">
    <property type="entry name" value="METALLO-HYDROLASE/OXIDOREDUCTASE SUPERFAMILY PROTEIN"/>
    <property type="match status" value="1"/>
</dbReference>
<dbReference type="AlphaFoldDB" id="A0A520MUN1"/>
<evidence type="ECO:0000313" key="1">
    <source>
        <dbReference type="EMBL" id="RZO24935.1"/>
    </source>
</evidence>